<dbReference type="AlphaFoldDB" id="A0AAE3WAC5"/>
<evidence type="ECO:0000313" key="2">
    <source>
        <dbReference type="Proteomes" id="UP001240236"/>
    </source>
</evidence>
<keyword evidence="2" id="KW-1185">Reference proteome</keyword>
<reference evidence="1 2" key="1">
    <citation type="submission" date="2023-07" db="EMBL/GenBank/DDBJ databases">
        <title>Sequencing the genomes of 1000 actinobacteria strains.</title>
        <authorList>
            <person name="Klenk H.-P."/>
        </authorList>
    </citation>
    <scope>NUCLEOTIDE SEQUENCE [LARGE SCALE GENOMIC DNA]</scope>
    <source>
        <strain evidence="1 2">DSM 44709</strain>
    </source>
</reference>
<dbReference type="EMBL" id="JAUSUZ010000001">
    <property type="protein sequence ID" value="MDQ0371549.1"/>
    <property type="molecule type" value="Genomic_DNA"/>
</dbReference>
<name>A0AAE3WAC5_9ACTN</name>
<dbReference type="RefSeq" id="WP_307248435.1">
    <property type="nucleotide sequence ID" value="NZ_JAUSUZ010000001.1"/>
</dbReference>
<gene>
    <name evidence="1" type="ORF">J2S42_008218</name>
</gene>
<protein>
    <submittedName>
        <fullName evidence="1">Uncharacterized protein</fullName>
    </submittedName>
</protein>
<accession>A0AAE3WAC5</accession>
<comment type="caution">
    <text evidence="1">The sequence shown here is derived from an EMBL/GenBank/DDBJ whole genome shotgun (WGS) entry which is preliminary data.</text>
</comment>
<sequence>MTVLGTLRTRRRAARARSQAITCPYCELPVAGLLSGCTEPDCRSREIAADAAFRRAVDL</sequence>
<dbReference type="Proteomes" id="UP001240236">
    <property type="component" value="Unassembled WGS sequence"/>
</dbReference>
<evidence type="ECO:0000313" key="1">
    <source>
        <dbReference type="EMBL" id="MDQ0371549.1"/>
    </source>
</evidence>
<organism evidence="1 2">
    <name type="scientific">Catenuloplanes indicus</name>
    <dbReference type="NCBI Taxonomy" id="137267"/>
    <lineage>
        <taxon>Bacteria</taxon>
        <taxon>Bacillati</taxon>
        <taxon>Actinomycetota</taxon>
        <taxon>Actinomycetes</taxon>
        <taxon>Micromonosporales</taxon>
        <taxon>Micromonosporaceae</taxon>
        <taxon>Catenuloplanes</taxon>
    </lineage>
</organism>
<proteinExistence type="predicted"/>